<feature type="chain" id="PRO_5013278303" evidence="1">
    <location>
        <begin position="24"/>
        <end position="212"/>
    </location>
</feature>
<dbReference type="Proteomes" id="UP000196102">
    <property type="component" value="Unassembled WGS sequence"/>
</dbReference>
<gene>
    <name evidence="2" type="ORF">A9Q93_10175</name>
</gene>
<dbReference type="RefSeq" id="WP_303687324.1">
    <property type="nucleotide sequence ID" value="NZ_CAJXYO010000005.1"/>
</dbReference>
<accession>A0A1Z8AQF8</accession>
<dbReference type="PROSITE" id="PS51257">
    <property type="entry name" value="PROKAR_LIPOPROTEIN"/>
    <property type="match status" value="1"/>
</dbReference>
<keyword evidence="1" id="KW-0732">Signal</keyword>
<sequence length="212" mass="23194">MNKIILKAIVLSIAIAASLTSCDSDPTLQSYIVDSADKEGFISTSIPKTILGIDESKLSEDSQKAYNSINKVSMLMYPKTDSNDASFETEKEQLASILKNDKYTALMTHNQDGMTAKFMYQGDKDSIDEIIIFGTMDKAGMGVARVLGDDMNLSDIMKMLKELEKMDIDPAGLKGMMGGLGLNMDKDGEVDKEALKEILESNGIDTSDMQMD</sequence>
<evidence type="ECO:0000313" key="3">
    <source>
        <dbReference type="Proteomes" id="UP000196102"/>
    </source>
</evidence>
<reference evidence="3" key="1">
    <citation type="journal article" date="2017" name="Proc. Natl. Acad. Sci. U.S.A.">
        <title>Simulation of Deepwater Horizon oil plume reveals substrate specialization within a complex community of hydrocarbon-degraders.</title>
        <authorList>
            <person name="Hu P."/>
            <person name="Dubinsky E.A."/>
            <person name="Probst A.J."/>
            <person name="Wang J."/>
            <person name="Sieber C.M.K."/>
            <person name="Tom L.M."/>
            <person name="Gardinali P."/>
            <person name="Banfield J.F."/>
            <person name="Atlas R.M."/>
            <person name="Andersen G.L."/>
        </authorList>
    </citation>
    <scope>NUCLEOTIDE SEQUENCE [LARGE SCALE GENOMIC DNA]</scope>
</reference>
<dbReference type="Pfam" id="PF14060">
    <property type="entry name" value="DUF4252"/>
    <property type="match status" value="1"/>
</dbReference>
<evidence type="ECO:0000313" key="2">
    <source>
        <dbReference type="EMBL" id="OUS12585.1"/>
    </source>
</evidence>
<feature type="signal peptide" evidence="1">
    <location>
        <begin position="1"/>
        <end position="23"/>
    </location>
</feature>
<comment type="caution">
    <text evidence="2">The sequence shown here is derived from an EMBL/GenBank/DDBJ whole genome shotgun (WGS) entry which is preliminary data.</text>
</comment>
<dbReference type="EMBL" id="MAAX01000157">
    <property type="protein sequence ID" value="OUS12585.1"/>
    <property type="molecule type" value="Genomic_DNA"/>
</dbReference>
<protein>
    <submittedName>
        <fullName evidence="2">Membrane or secreted protein</fullName>
    </submittedName>
</protein>
<name>A0A1Z8AQF8_9FLAO</name>
<dbReference type="InterPro" id="IPR025348">
    <property type="entry name" value="DUF4252"/>
</dbReference>
<evidence type="ECO:0000256" key="1">
    <source>
        <dbReference type="SAM" id="SignalP"/>
    </source>
</evidence>
<organism evidence="2 3">
    <name type="scientific">Nonlabens dokdonensis</name>
    <dbReference type="NCBI Taxonomy" id="328515"/>
    <lineage>
        <taxon>Bacteria</taxon>
        <taxon>Pseudomonadati</taxon>
        <taxon>Bacteroidota</taxon>
        <taxon>Flavobacteriia</taxon>
        <taxon>Flavobacteriales</taxon>
        <taxon>Flavobacteriaceae</taxon>
        <taxon>Nonlabens</taxon>
    </lineage>
</organism>
<proteinExistence type="predicted"/>
<dbReference type="AlphaFoldDB" id="A0A1Z8AQF8"/>